<evidence type="ECO:0008006" key="5">
    <source>
        <dbReference type="Google" id="ProtNLM"/>
    </source>
</evidence>
<comment type="caution">
    <text evidence="3">The sequence shown here is derived from an EMBL/GenBank/DDBJ whole genome shotgun (WGS) entry which is preliminary data.</text>
</comment>
<evidence type="ECO:0000313" key="4">
    <source>
        <dbReference type="Proteomes" id="UP000013015"/>
    </source>
</evidence>
<dbReference type="Proteomes" id="UP000013015">
    <property type="component" value="Unassembled WGS sequence"/>
</dbReference>
<dbReference type="eggNOG" id="COG3266">
    <property type="taxonomic scope" value="Bacteria"/>
</dbReference>
<evidence type="ECO:0000256" key="2">
    <source>
        <dbReference type="SAM" id="Phobius"/>
    </source>
</evidence>
<keyword evidence="2" id="KW-1133">Transmembrane helix</keyword>
<dbReference type="HOGENOM" id="CLU_036302_1_0_11"/>
<dbReference type="EMBL" id="AQHZ01000018">
    <property type="protein sequence ID" value="ENO18123.1"/>
    <property type="molecule type" value="Genomic_DNA"/>
</dbReference>
<keyword evidence="4" id="KW-1185">Reference proteome</keyword>
<dbReference type="STRING" id="888050.HMPREF9004_1154"/>
<dbReference type="InterPro" id="IPR007795">
    <property type="entry name" value="T7SS_EccB"/>
</dbReference>
<keyword evidence="2" id="KW-0812">Transmembrane</keyword>
<dbReference type="PANTHER" id="PTHR40765">
    <property type="entry name" value="ESX-2 SECRETION SYSTEM ATPASE ECCB2"/>
    <property type="match status" value="1"/>
</dbReference>
<dbReference type="Gene3D" id="3.30.2390.20">
    <property type="entry name" value="Type VII secretion system EccB, repeat 1 domain"/>
    <property type="match status" value="1"/>
</dbReference>
<dbReference type="PANTHER" id="PTHR40765:SF2">
    <property type="entry name" value="ESX-2 SECRETION SYSTEM ATPASE ECCB2"/>
    <property type="match status" value="1"/>
</dbReference>
<evidence type="ECO:0000313" key="3">
    <source>
        <dbReference type="EMBL" id="ENO18123.1"/>
    </source>
</evidence>
<feature type="compositionally biased region" description="Low complexity" evidence="1">
    <location>
        <begin position="367"/>
        <end position="381"/>
    </location>
</feature>
<name>N6XAF2_9ACTO</name>
<feature type="region of interest" description="Disordered" evidence="1">
    <location>
        <begin position="367"/>
        <end position="408"/>
    </location>
</feature>
<dbReference type="InterPro" id="IPR044857">
    <property type="entry name" value="T7SS_EccB_R1"/>
</dbReference>
<dbReference type="RefSeq" id="WP_005963290.1">
    <property type="nucleotide sequence ID" value="NZ_CP040505.1"/>
</dbReference>
<dbReference type="NCBIfam" id="TIGR03919">
    <property type="entry name" value="T7SS_EccB"/>
    <property type="match status" value="1"/>
</dbReference>
<organism evidence="3 4">
    <name type="scientific">Schaalia cardiffensis F0333</name>
    <dbReference type="NCBI Taxonomy" id="888050"/>
    <lineage>
        <taxon>Bacteria</taxon>
        <taxon>Bacillati</taxon>
        <taxon>Actinomycetota</taxon>
        <taxon>Actinomycetes</taxon>
        <taxon>Actinomycetales</taxon>
        <taxon>Actinomycetaceae</taxon>
        <taxon>Schaalia</taxon>
    </lineage>
</organism>
<dbReference type="Pfam" id="PF05108">
    <property type="entry name" value="T7SS_ESX1_EccB"/>
    <property type="match status" value="1"/>
</dbReference>
<evidence type="ECO:0000256" key="1">
    <source>
        <dbReference type="SAM" id="MobiDB-lite"/>
    </source>
</evidence>
<feature type="compositionally biased region" description="Polar residues" evidence="1">
    <location>
        <begin position="383"/>
        <end position="407"/>
    </location>
</feature>
<accession>N6XAF2</accession>
<dbReference type="AlphaFoldDB" id="N6XAF2"/>
<proteinExistence type="predicted"/>
<reference evidence="3 4" key="1">
    <citation type="submission" date="2013-03" db="EMBL/GenBank/DDBJ databases">
        <title>Reference genome for the Human Microbiome Project.</title>
        <authorList>
            <person name="Aqrawi P."/>
            <person name="Ayvaz T."/>
            <person name="Bess C."/>
            <person name="Blankenburg K."/>
            <person name="Coyle M."/>
            <person name="Deng J."/>
            <person name="Forbes L."/>
            <person name="Fowler G."/>
            <person name="Francisco L."/>
            <person name="Fu Q."/>
            <person name="Gibbs R."/>
            <person name="Gross S."/>
            <person name="Gubbala S."/>
            <person name="Hale W."/>
            <person name="Hemphill L."/>
            <person name="Highlander S."/>
            <person name="Hirani K."/>
            <person name="Jackson L."/>
            <person name="Jakkamsetti A."/>
            <person name="Javaid M."/>
            <person name="Jayaseelan J.C."/>
            <person name="Jiang H."/>
            <person name="Joshi V."/>
            <person name="Korchina V."/>
            <person name="Kovar C."/>
            <person name="Lara F."/>
            <person name="Lee S."/>
            <person name="Liu Y."/>
            <person name="Mata R."/>
            <person name="Mathew T."/>
            <person name="Munidasa M."/>
            <person name="Muzny D."/>
            <person name="Nazareth L."/>
            <person name="Ngo R."/>
            <person name="Nguyen L."/>
            <person name="Nguyen N."/>
            <person name="Okwuonu G."/>
            <person name="Ongeri F."/>
            <person name="Palculict T."/>
            <person name="Patil S."/>
            <person name="Petrosino J."/>
            <person name="Pham C."/>
            <person name="Pham P."/>
            <person name="Pu L.-L."/>
            <person name="Qin X."/>
            <person name="Qu J."/>
            <person name="Reid J."/>
            <person name="Ross M."/>
            <person name="Ruth R."/>
            <person name="Saada N."/>
            <person name="San Lucas F."/>
            <person name="Santibanez J."/>
            <person name="Shang Y."/>
            <person name="Simmons D."/>
            <person name="Song X.-Z."/>
            <person name="Tang L.-Y."/>
            <person name="Thornton R."/>
            <person name="Warren J."/>
            <person name="Weissenberger G."/>
            <person name="Wilczek-Boney K."/>
            <person name="Worley K."/>
            <person name="Youmans B."/>
            <person name="Zhang J."/>
            <person name="Zhang L."/>
            <person name="Zhao Z."/>
            <person name="Zhou C."/>
            <person name="Zhu D."/>
            <person name="Zhu Y."/>
        </authorList>
    </citation>
    <scope>NUCLEOTIDE SEQUENCE [LARGE SCALE GENOMIC DNA]</scope>
    <source>
        <strain evidence="3 4">F0333</strain>
    </source>
</reference>
<gene>
    <name evidence="3" type="ORF">HMPREF9004_1154</name>
</gene>
<protein>
    <recommendedName>
        <fullName evidence="5">Type VII secretion protein EccB</fullName>
    </recommendedName>
</protein>
<dbReference type="GO" id="GO:0005576">
    <property type="term" value="C:extracellular region"/>
    <property type="evidence" value="ECO:0007669"/>
    <property type="project" value="TreeGrafter"/>
</dbReference>
<sequence>MPSNKDILEAQRFNRRRLIAAFSSGTPGGKEVDAPNNLRPLLVGAVIAALILIVAAVMGRFSPTLPQGWENSTMIVIKSSGARYYTIDGTLRPVTNITSARLLSEAGSYKTSRVSASTIEGLPRGSQVGITGIPDDIPSSSALHSDEWMSCALEGGTHTWVAGKPEGTSNAGLVLVTSANRQYLISGGTRYLLDTTGTLGPARSLGLDQVTPIEVEAAWLDLFVKGSDLAPLSIDDAGQPATNMPERLKSARIGTIIEVRDEAKEKSPSRAYIVTGDGRIASLSSVARRMYELSDAYQKAGNPLSATIADIQDLGGNETFGPADWPSTINIDEVVNTDSVPCANLVLSATGARTELLSMNAREARRAASGAASTTNASATEVPTGSQIEGKTGSQTEGKTEPLSSVTVRGGSGALVRASSGGTLGATMFISDIGRAHGLGENPADAIARLSWTDKDVVSVPSAWMKLVEPGEDMTAEAVWTTVGVQ</sequence>
<keyword evidence="2" id="KW-0472">Membrane</keyword>
<dbReference type="PATRIC" id="fig|888050.3.peg.1094"/>
<feature type="transmembrane region" description="Helical" evidence="2">
    <location>
        <begin position="41"/>
        <end position="59"/>
    </location>
</feature>